<evidence type="ECO:0000313" key="2">
    <source>
        <dbReference type="Proteomes" id="UP000199226"/>
    </source>
</evidence>
<dbReference type="Gene3D" id="1.10.10.10">
    <property type="entry name" value="Winged helix-like DNA-binding domain superfamily/Winged helix DNA-binding domain"/>
    <property type="match status" value="1"/>
</dbReference>
<accession>A0A1G9UGX9</accession>
<dbReference type="PROSITE" id="PS51197">
    <property type="entry name" value="HTH_RRF2_2"/>
    <property type="match status" value="1"/>
</dbReference>
<dbReference type="OrthoDB" id="9808360at2"/>
<proteinExistence type="predicted"/>
<dbReference type="InterPro" id="IPR036388">
    <property type="entry name" value="WH-like_DNA-bd_sf"/>
</dbReference>
<dbReference type="STRING" id="990371.SAMN05421813_11668"/>
<dbReference type="Pfam" id="PF02082">
    <property type="entry name" value="Rrf2"/>
    <property type="match status" value="1"/>
</dbReference>
<dbReference type="InterPro" id="IPR000944">
    <property type="entry name" value="Tscrpt_reg_Rrf2"/>
</dbReference>
<dbReference type="PANTHER" id="PTHR33221:SF15">
    <property type="entry name" value="HTH-TYPE TRANSCRIPTIONAL REGULATOR YWGB-RELATED"/>
    <property type="match status" value="1"/>
</dbReference>
<dbReference type="SUPFAM" id="SSF46785">
    <property type="entry name" value="Winged helix' DNA-binding domain"/>
    <property type="match status" value="1"/>
</dbReference>
<dbReference type="PANTHER" id="PTHR33221">
    <property type="entry name" value="WINGED HELIX-TURN-HELIX TRANSCRIPTIONAL REGULATOR, RRF2 FAMILY"/>
    <property type="match status" value="1"/>
</dbReference>
<dbReference type="InterPro" id="IPR030489">
    <property type="entry name" value="TR_Rrf2-type_CS"/>
</dbReference>
<keyword evidence="2" id="KW-1185">Reference proteome</keyword>
<sequence>MLSYTCKTAIKAVIYLASKGEENDKAGMKEIAIHIQASEHTVGKILQTLVRQGLINSSKGPSGGFFINELQRDQPISKIVESIEGDQVFRSCGLGLSKCSAEHPCPIHDEYKIARDLIEKLFREKKVNDLCDPVSNGLAFLIG</sequence>
<name>A0A1G9UGX9_9SPHI</name>
<dbReference type="Proteomes" id="UP000199226">
    <property type="component" value="Unassembled WGS sequence"/>
</dbReference>
<dbReference type="GO" id="GO:0005829">
    <property type="term" value="C:cytosol"/>
    <property type="evidence" value="ECO:0007669"/>
    <property type="project" value="TreeGrafter"/>
</dbReference>
<dbReference type="PROSITE" id="PS01332">
    <property type="entry name" value="HTH_RRF2_1"/>
    <property type="match status" value="1"/>
</dbReference>
<dbReference type="EMBL" id="FNHH01000016">
    <property type="protein sequence ID" value="SDM59156.1"/>
    <property type="molecule type" value="Genomic_DNA"/>
</dbReference>
<dbReference type="GO" id="GO:0003700">
    <property type="term" value="F:DNA-binding transcription factor activity"/>
    <property type="evidence" value="ECO:0007669"/>
    <property type="project" value="TreeGrafter"/>
</dbReference>
<protein>
    <submittedName>
        <fullName evidence="1">Rrf2 family protein</fullName>
    </submittedName>
</protein>
<dbReference type="RefSeq" id="WP_090705148.1">
    <property type="nucleotide sequence ID" value="NZ_FNHH01000016.1"/>
</dbReference>
<organism evidence="1 2">
    <name type="scientific">Daejeonella rubra</name>
    <dbReference type="NCBI Taxonomy" id="990371"/>
    <lineage>
        <taxon>Bacteria</taxon>
        <taxon>Pseudomonadati</taxon>
        <taxon>Bacteroidota</taxon>
        <taxon>Sphingobacteriia</taxon>
        <taxon>Sphingobacteriales</taxon>
        <taxon>Sphingobacteriaceae</taxon>
        <taxon>Daejeonella</taxon>
    </lineage>
</organism>
<dbReference type="InterPro" id="IPR036390">
    <property type="entry name" value="WH_DNA-bd_sf"/>
</dbReference>
<reference evidence="2" key="1">
    <citation type="submission" date="2016-10" db="EMBL/GenBank/DDBJ databases">
        <authorList>
            <person name="Varghese N."/>
            <person name="Submissions S."/>
        </authorList>
    </citation>
    <scope>NUCLEOTIDE SEQUENCE [LARGE SCALE GENOMIC DNA]</scope>
    <source>
        <strain evidence="2">DSM 24536</strain>
    </source>
</reference>
<evidence type="ECO:0000313" key="1">
    <source>
        <dbReference type="EMBL" id="SDM59156.1"/>
    </source>
</evidence>
<gene>
    <name evidence="1" type="ORF">SAMN05421813_11668</name>
</gene>
<dbReference type="AlphaFoldDB" id="A0A1G9UGX9"/>